<dbReference type="GO" id="GO:0008926">
    <property type="term" value="F:mannitol-1-phosphate 5-dehydrogenase activity"/>
    <property type="evidence" value="ECO:0007669"/>
    <property type="project" value="UniProtKB-EC"/>
</dbReference>
<evidence type="ECO:0000259" key="5">
    <source>
        <dbReference type="Pfam" id="PF08125"/>
    </source>
</evidence>
<dbReference type="Pfam" id="PF01232">
    <property type="entry name" value="Mannitol_dh"/>
    <property type="match status" value="1"/>
</dbReference>
<dbReference type="RefSeq" id="WP_091236917.1">
    <property type="nucleotide sequence ID" value="NZ_FMKA01000049.1"/>
</dbReference>
<feature type="domain" description="Mannitol dehydrogenase N-terminal" evidence="4">
    <location>
        <begin position="18"/>
        <end position="253"/>
    </location>
</feature>
<gene>
    <name evidence="6" type="ORF">SAMN05421730_10499</name>
</gene>
<evidence type="ECO:0000259" key="4">
    <source>
        <dbReference type="Pfam" id="PF01232"/>
    </source>
</evidence>
<dbReference type="AlphaFoldDB" id="A0A1D3TYP7"/>
<sequence>MKQVHETVEKIFGNYPEKVLQFGEGNFLRAFADWMINNANKNGDYKGSIVLCQPIASGLGNMINTQNGVYTLAMRGIENGEAVEKIEQITSVSRCINPYEDYEALMAMARSTDLEVVISNTTEAGIAYKAGDKVTDTPPASFPAKVTAFLYERFKAFNGAMDKGLLFLPVELIDMNGDNLKRIVLQYAAEWELGDDFTLWIEKANKFTNTLVDRIVTGYPKDQIDYFEEKLGYKDNVIVTSEVFNLWVIEGKKDWADIFPIHKNEANVIWTDDVKPYKTRKVRILNGGHTSTVLAAYLSGHNFVGDFMNDEVFKSFLDKVIYDEVIPTLDLPKEELEEFAGSVGDRFANPYIKHKLLDISLNSCSKFNARCLPSLTEYAARKDSLPEALCFSFAAFIKFYDGQMKDGAFTGRRADSTEYPIKDDADVLEFFEKQWASRDAAAIAKAVLSNKSFWSGKDLIEIKGLEEKVAGYLGRLETEDVRSIIKDIIEK</sequence>
<dbReference type="NCBIfam" id="NF002969">
    <property type="entry name" value="PRK03643.1"/>
    <property type="match status" value="1"/>
</dbReference>
<dbReference type="GO" id="GO:0009026">
    <property type="term" value="F:tagaturonate reductase activity"/>
    <property type="evidence" value="ECO:0007669"/>
    <property type="project" value="TreeGrafter"/>
</dbReference>
<accession>A0A1D3TYP7</accession>
<proteinExistence type="predicted"/>
<dbReference type="Gene3D" id="1.10.1040.10">
    <property type="entry name" value="N-(1-d-carboxylethyl)-l-norvaline Dehydrogenase, domain 2"/>
    <property type="match status" value="1"/>
</dbReference>
<dbReference type="STRING" id="1619234.SAMN05421730_10499"/>
<dbReference type="SUPFAM" id="SSF51735">
    <property type="entry name" value="NAD(P)-binding Rossmann-fold domains"/>
    <property type="match status" value="1"/>
</dbReference>
<dbReference type="SUPFAM" id="SSF48179">
    <property type="entry name" value="6-phosphogluconate dehydrogenase C-terminal domain-like"/>
    <property type="match status" value="1"/>
</dbReference>
<dbReference type="InterPro" id="IPR036291">
    <property type="entry name" value="NAD(P)-bd_dom_sf"/>
</dbReference>
<name>A0A1D3TYP7_9FIRM</name>
<dbReference type="Gene3D" id="3.40.50.720">
    <property type="entry name" value="NAD(P)-binding Rossmann-like Domain"/>
    <property type="match status" value="1"/>
</dbReference>
<evidence type="ECO:0000256" key="3">
    <source>
        <dbReference type="ARBA" id="ARBA00048615"/>
    </source>
</evidence>
<dbReference type="GO" id="GO:0019698">
    <property type="term" value="P:D-galacturonate catabolic process"/>
    <property type="evidence" value="ECO:0007669"/>
    <property type="project" value="TreeGrafter"/>
</dbReference>
<evidence type="ECO:0000256" key="2">
    <source>
        <dbReference type="ARBA" id="ARBA00023027"/>
    </source>
</evidence>
<keyword evidence="7" id="KW-1185">Reference proteome</keyword>
<dbReference type="EMBL" id="FMKA01000049">
    <property type="protein sequence ID" value="SCP99620.1"/>
    <property type="molecule type" value="Genomic_DNA"/>
</dbReference>
<dbReference type="GO" id="GO:0019592">
    <property type="term" value="P:mannitol catabolic process"/>
    <property type="evidence" value="ECO:0007669"/>
    <property type="project" value="TreeGrafter"/>
</dbReference>
<dbReference type="PANTHER" id="PTHR30524">
    <property type="entry name" value="MANNITOL-1-PHOSPHATE 5-DEHYDROGENASE"/>
    <property type="match status" value="1"/>
</dbReference>
<evidence type="ECO:0000313" key="7">
    <source>
        <dbReference type="Proteomes" id="UP000199315"/>
    </source>
</evidence>
<keyword evidence="1" id="KW-0560">Oxidoreductase</keyword>
<dbReference type="OrthoDB" id="9768714at2"/>
<evidence type="ECO:0000313" key="6">
    <source>
        <dbReference type="EMBL" id="SCP99620.1"/>
    </source>
</evidence>
<feature type="domain" description="Mannitol dehydrogenase C-terminal" evidence="5">
    <location>
        <begin position="273"/>
        <end position="469"/>
    </location>
</feature>
<dbReference type="InterPro" id="IPR008927">
    <property type="entry name" value="6-PGluconate_DH-like_C_sf"/>
</dbReference>
<dbReference type="InterPro" id="IPR013131">
    <property type="entry name" value="Mannitol_DH_N"/>
</dbReference>
<dbReference type="InterPro" id="IPR013118">
    <property type="entry name" value="Mannitol_DH_C"/>
</dbReference>
<protein>
    <submittedName>
        <fullName evidence="6">Tagaturonate reductase</fullName>
    </submittedName>
</protein>
<dbReference type="Pfam" id="PF08125">
    <property type="entry name" value="Mannitol_dh_C"/>
    <property type="match status" value="1"/>
</dbReference>
<dbReference type="Proteomes" id="UP000199315">
    <property type="component" value="Unassembled WGS sequence"/>
</dbReference>
<dbReference type="GO" id="GO:0005829">
    <property type="term" value="C:cytosol"/>
    <property type="evidence" value="ECO:0007669"/>
    <property type="project" value="TreeGrafter"/>
</dbReference>
<dbReference type="InterPro" id="IPR013328">
    <property type="entry name" value="6PGD_dom2"/>
</dbReference>
<organism evidence="6 7">
    <name type="scientific">Anaerobium acetethylicum</name>
    <dbReference type="NCBI Taxonomy" id="1619234"/>
    <lineage>
        <taxon>Bacteria</taxon>
        <taxon>Bacillati</taxon>
        <taxon>Bacillota</taxon>
        <taxon>Clostridia</taxon>
        <taxon>Lachnospirales</taxon>
        <taxon>Lachnospiraceae</taxon>
        <taxon>Anaerobium</taxon>
    </lineage>
</organism>
<evidence type="ECO:0000256" key="1">
    <source>
        <dbReference type="ARBA" id="ARBA00023002"/>
    </source>
</evidence>
<reference evidence="6 7" key="1">
    <citation type="submission" date="2016-09" db="EMBL/GenBank/DDBJ databases">
        <authorList>
            <person name="Capua I."/>
            <person name="De Benedictis P."/>
            <person name="Joannis T."/>
            <person name="Lombin L.H."/>
            <person name="Cattoli G."/>
        </authorList>
    </citation>
    <scope>NUCLEOTIDE SEQUENCE [LARGE SCALE GENOMIC DNA]</scope>
    <source>
        <strain evidence="6 7">GluBS11</strain>
    </source>
</reference>
<comment type="catalytic activity">
    <reaction evidence="3">
        <text>D-mannitol 1-phosphate + NAD(+) = beta-D-fructose 6-phosphate + NADH + H(+)</text>
        <dbReference type="Rhea" id="RHEA:19661"/>
        <dbReference type="ChEBI" id="CHEBI:15378"/>
        <dbReference type="ChEBI" id="CHEBI:57540"/>
        <dbReference type="ChEBI" id="CHEBI:57634"/>
        <dbReference type="ChEBI" id="CHEBI:57945"/>
        <dbReference type="ChEBI" id="CHEBI:61381"/>
        <dbReference type="EC" id="1.1.1.17"/>
    </reaction>
</comment>
<dbReference type="PANTHER" id="PTHR30524:SF0">
    <property type="entry name" value="ALTRONATE OXIDOREDUCTASE-RELATED"/>
    <property type="match status" value="1"/>
</dbReference>
<keyword evidence="2" id="KW-0520">NAD</keyword>